<dbReference type="AlphaFoldDB" id="A0A5F9DSJ8"/>
<dbReference type="EMBL" id="AAGW02009007">
    <property type="status" value="NOT_ANNOTATED_CDS"/>
    <property type="molecule type" value="Genomic_DNA"/>
</dbReference>
<reference evidence="1" key="3">
    <citation type="submission" date="2025-09" db="UniProtKB">
        <authorList>
            <consortium name="Ensembl"/>
        </authorList>
    </citation>
    <scope>IDENTIFICATION</scope>
    <source>
        <strain evidence="1">Thorbecke</strain>
    </source>
</reference>
<evidence type="ECO:0000313" key="1">
    <source>
        <dbReference type="Ensembl" id="ENSOCUP00000049379.1"/>
    </source>
</evidence>
<protein>
    <submittedName>
        <fullName evidence="1">Uncharacterized protein</fullName>
    </submittedName>
</protein>
<dbReference type="GeneTree" id="ENSGT00940000182241"/>
<reference evidence="1" key="2">
    <citation type="submission" date="2025-08" db="UniProtKB">
        <authorList>
            <consortium name="Ensembl"/>
        </authorList>
    </citation>
    <scope>IDENTIFICATION</scope>
    <source>
        <strain evidence="1">Thorbecke</strain>
    </source>
</reference>
<name>A0A5F9DSJ8_RABIT</name>
<keyword evidence="2" id="KW-1185">Reference proteome</keyword>
<dbReference type="Bgee" id="ENSOCUG00000033152">
    <property type="expression patterns" value="Expressed in uterus and 13 other cell types or tissues"/>
</dbReference>
<organism evidence="1 2">
    <name type="scientific">Oryctolagus cuniculus</name>
    <name type="common">Rabbit</name>
    <dbReference type="NCBI Taxonomy" id="9986"/>
    <lineage>
        <taxon>Eukaryota</taxon>
        <taxon>Metazoa</taxon>
        <taxon>Chordata</taxon>
        <taxon>Craniata</taxon>
        <taxon>Vertebrata</taxon>
        <taxon>Euteleostomi</taxon>
        <taxon>Mammalia</taxon>
        <taxon>Eutheria</taxon>
        <taxon>Euarchontoglires</taxon>
        <taxon>Glires</taxon>
        <taxon>Lagomorpha</taxon>
        <taxon>Leporidae</taxon>
        <taxon>Oryctolagus</taxon>
    </lineage>
</organism>
<accession>A0A5F9DSJ8</accession>
<reference evidence="1 2" key="1">
    <citation type="journal article" date="2011" name="Nature">
        <title>A high-resolution map of human evolutionary constraint using 29 mammals.</title>
        <authorList>
            <person name="Lindblad-Toh K."/>
            <person name="Garber M."/>
            <person name="Zuk O."/>
            <person name="Lin M.F."/>
            <person name="Parker B.J."/>
            <person name="Washietl S."/>
            <person name="Kheradpour P."/>
            <person name="Ernst J."/>
            <person name="Jordan G."/>
            <person name="Mauceli E."/>
            <person name="Ward L.D."/>
            <person name="Lowe C.B."/>
            <person name="Holloway A.K."/>
            <person name="Clamp M."/>
            <person name="Gnerre S."/>
            <person name="Alfoldi J."/>
            <person name="Beal K."/>
            <person name="Chang J."/>
            <person name="Clawson H."/>
            <person name="Cuff J."/>
            <person name="Di Palma F."/>
            <person name="Fitzgerald S."/>
            <person name="Flicek P."/>
            <person name="Guttman M."/>
            <person name="Hubisz M.J."/>
            <person name="Jaffe D.B."/>
            <person name="Jungreis I."/>
            <person name="Kent W.J."/>
            <person name="Kostka D."/>
            <person name="Lara M."/>
            <person name="Martins A.L."/>
            <person name="Massingham T."/>
            <person name="Moltke I."/>
            <person name="Raney B.J."/>
            <person name="Rasmussen M.D."/>
            <person name="Robinson J."/>
            <person name="Stark A."/>
            <person name="Vilella A.J."/>
            <person name="Wen J."/>
            <person name="Xie X."/>
            <person name="Zody M.C."/>
            <person name="Baldwin J."/>
            <person name="Bloom T."/>
            <person name="Chin C.W."/>
            <person name="Heiman D."/>
            <person name="Nicol R."/>
            <person name="Nusbaum C."/>
            <person name="Young S."/>
            <person name="Wilkinson J."/>
            <person name="Worley K.C."/>
            <person name="Kovar C.L."/>
            <person name="Muzny D.M."/>
            <person name="Gibbs R.A."/>
            <person name="Cree A."/>
            <person name="Dihn H.H."/>
            <person name="Fowler G."/>
            <person name="Jhangiani S."/>
            <person name="Joshi V."/>
            <person name="Lee S."/>
            <person name="Lewis L.R."/>
            <person name="Nazareth L.V."/>
            <person name="Okwuonu G."/>
            <person name="Santibanez J."/>
            <person name="Warren W.C."/>
            <person name="Mardis E.R."/>
            <person name="Weinstock G.M."/>
            <person name="Wilson R.K."/>
            <person name="Delehaunty K."/>
            <person name="Dooling D."/>
            <person name="Fronik C."/>
            <person name="Fulton L."/>
            <person name="Fulton B."/>
            <person name="Graves T."/>
            <person name="Minx P."/>
            <person name="Sodergren E."/>
            <person name="Birney E."/>
            <person name="Margulies E.H."/>
            <person name="Herrero J."/>
            <person name="Green E.D."/>
            <person name="Haussler D."/>
            <person name="Siepel A."/>
            <person name="Goldman N."/>
            <person name="Pollard K.S."/>
            <person name="Pedersen J.S."/>
            <person name="Lander E.S."/>
            <person name="Kellis M."/>
        </authorList>
    </citation>
    <scope>NUCLEOTIDE SEQUENCE [LARGE SCALE GENOMIC DNA]</scope>
    <source>
        <strain evidence="1 2">Thorbecke inbred</strain>
    </source>
</reference>
<dbReference type="Proteomes" id="UP000001811">
    <property type="component" value="Chromosome 1"/>
</dbReference>
<evidence type="ECO:0000313" key="2">
    <source>
        <dbReference type="Proteomes" id="UP000001811"/>
    </source>
</evidence>
<dbReference type="Ensembl" id="ENSOCUT00000043074.1">
    <property type="protein sequence ID" value="ENSOCUP00000049379.1"/>
    <property type="gene ID" value="ENSOCUG00000033152.1"/>
</dbReference>
<dbReference type="InParanoid" id="A0A5F9DSJ8"/>
<sequence length="100" mass="11364">IIRETSIRDQVCPLGECIVIICFRISWANHCWIETSRLSISHVGVGNSRVGNIMIRITIGSPISVGVMKEENKFSFILFLMEKEKNIYCACVSKFCSQHK</sequence>
<proteinExistence type="predicted"/>